<accession>A0A182S9Q5</accession>
<organism evidence="1 2">
    <name type="scientific">Anopheles maculatus</name>
    <dbReference type="NCBI Taxonomy" id="74869"/>
    <lineage>
        <taxon>Eukaryota</taxon>
        <taxon>Metazoa</taxon>
        <taxon>Ecdysozoa</taxon>
        <taxon>Arthropoda</taxon>
        <taxon>Hexapoda</taxon>
        <taxon>Insecta</taxon>
        <taxon>Pterygota</taxon>
        <taxon>Neoptera</taxon>
        <taxon>Endopterygota</taxon>
        <taxon>Diptera</taxon>
        <taxon>Nematocera</taxon>
        <taxon>Culicoidea</taxon>
        <taxon>Culicidae</taxon>
        <taxon>Anophelinae</taxon>
        <taxon>Anopheles</taxon>
        <taxon>Anopheles maculatus group</taxon>
    </lineage>
</organism>
<name>A0A182S9Q5_9DIPT</name>
<dbReference type="GO" id="GO:0072686">
    <property type="term" value="C:mitotic spindle"/>
    <property type="evidence" value="ECO:0007669"/>
    <property type="project" value="TreeGrafter"/>
</dbReference>
<dbReference type="VEuPathDB" id="VectorBase:AMAM002481"/>
<evidence type="ECO:0000313" key="1">
    <source>
        <dbReference type="EnsemblMetazoa" id="AMAM002481-PA"/>
    </source>
</evidence>
<dbReference type="PANTHER" id="PTHR45589">
    <property type="entry name" value="WD REPEAT DOMAIN 62, ISOFORM G"/>
    <property type="match status" value="1"/>
</dbReference>
<dbReference type="GO" id="GO:0007099">
    <property type="term" value="P:centriole replication"/>
    <property type="evidence" value="ECO:0007669"/>
    <property type="project" value="TreeGrafter"/>
</dbReference>
<dbReference type="PANTHER" id="PTHR45589:SF1">
    <property type="entry name" value="WD REPEAT DOMAIN 62, ISOFORM G"/>
    <property type="match status" value="1"/>
</dbReference>
<dbReference type="Pfam" id="PF00400">
    <property type="entry name" value="WD40"/>
    <property type="match status" value="2"/>
</dbReference>
<dbReference type="AlphaFoldDB" id="A0A182S9Q5"/>
<dbReference type="InterPro" id="IPR052779">
    <property type="entry name" value="WDR62"/>
</dbReference>
<dbReference type="Gene3D" id="2.130.10.10">
    <property type="entry name" value="YVTN repeat-like/Quinoprotein amine dehydrogenase"/>
    <property type="match status" value="1"/>
</dbReference>
<dbReference type="InterPro" id="IPR015943">
    <property type="entry name" value="WD40/YVTN_repeat-like_dom_sf"/>
</dbReference>
<evidence type="ECO:0008006" key="3">
    <source>
        <dbReference type="Google" id="ProtNLM"/>
    </source>
</evidence>
<evidence type="ECO:0000313" key="2">
    <source>
        <dbReference type="Proteomes" id="UP000075901"/>
    </source>
</evidence>
<dbReference type="Proteomes" id="UP000075901">
    <property type="component" value="Unassembled WGS sequence"/>
</dbReference>
<dbReference type="SMART" id="SM00320">
    <property type="entry name" value="WD40"/>
    <property type="match status" value="2"/>
</dbReference>
<dbReference type="SUPFAM" id="SSF50978">
    <property type="entry name" value="WD40 repeat-like"/>
    <property type="match status" value="1"/>
</dbReference>
<keyword evidence="2" id="KW-1185">Reference proteome</keyword>
<reference evidence="1" key="2">
    <citation type="submission" date="2020-05" db="UniProtKB">
        <authorList>
            <consortium name="EnsemblMetazoa"/>
        </authorList>
    </citation>
    <scope>IDENTIFICATION</scope>
    <source>
        <strain evidence="1">maculatus3</strain>
    </source>
</reference>
<reference evidence="2" key="1">
    <citation type="submission" date="2013-09" db="EMBL/GenBank/DDBJ databases">
        <title>The Genome Sequence of Anopheles maculatus species B.</title>
        <authorList>
            <consortium name="The Broad Institute Genomics Platform"/>
            <person name="Neafsey D.E."/>
            <person name="Besansky N."/>
            <person name="Howell P."/>
            <person name="Walton C."/>
            <person name="Young S.K."/>
            <person name="Zeng Q."/>
            <person name="Gargeya S."/>
            <person name="Fitzgerald M."/>
            <person name="Haas B."/>
            <person name="Abouelleil A."/>
            <person name="Allen A.W."/>
            <person name="Alvarado L."/>
            <person name="Arachchi H.M."/>
            <person name="Berlin A.M."/>
            <person name="Chapman S.B."/>
            <person name="Gainer-Dewar J."/>
            <person name="Goldberg J."/>
            <person name="Griggs A."/>
            <person name="Gujja S."/>
            <person name="Hansen M."/>
            <person name="Howarth C."/>
            <person name="Imamovic A."/>
            <person name="Ireland A."/>
            <person name="Larimer J."/>
            <person name="McCowan C."/>
            <person name="Murphy C."/>
            <person name="Pearson M."/>
            <person name="Poon T.W."/>
            <person name="Priest M."/>
            <person name="Roberts A."/>
            <person name="Saif S."/>
            <person name="Shea T."/>
            <person name="Sisk P."/>
            <person name="Sykes S."/>
            <person name="Wortman J."/>
            <person name="Nusbaum C."/>
            <person name="Birren B."/>
        </authorList>
    </citation>
    <scope>NUCLEOTIDE SEQUENCE [LARGE SCALE GENOMIC DNA]</scope>
    <source>
        <strain evidence="2">maculatus3</strain>
    </source>
</reference>
<protein>
    <recommendedName>
        <fullName evidence="3">WD repeat-containing protein 55 homolog</fullName>
    </recommendedName>
</protein>
<proteinExistence type="predicted"/>
<dbReference type="InterPro" id="IPR001680">
    <property type="entry name" value="WD40_rpt"/>
</dbReference>
<dbReference type="EnsemblMetazoa" id="AMAM002481-RA">
    <property type="protein sequence ID" value="AMAM002481-PA"/>
    <property type="gene ID" value="AMAM002481"/>
</dbReference>
<dbReference type="InterPro" id="IPR036322">
    <property type="entry name" value="WD40_repeat_dom_sf"/>
</dbReference>
<sequence>MLMRKLAPQNLVKCTVVLFNPKKLSQNFLLNTTKKAITAVAYSVCGRYLATGECGHNPSIKVWELDASGGNGGGTIENGAAGSIVAEFSGHKYAVSCVAFSPTGKYLVSVGSQHDNIVNVFDWKANLKIASNK</sequence>